<evidence type="ECO:0000313" key="6">
    <source>
        <dbReference type="Proteomes" id="UP000435649"/>
    </source>
</evidence>
<dbReference type="SMART" id="SM00345">
    <property type="entry name" value="HTH_GNTR"/>
    <property type="match status" value="1"/>
</dbReference>
<dbReference type="PANTHER" id="PTHR30146:SF109">
    <property type="entry name" value="HTH-TYPE TRANSCRIPTIONAL REGULATOR GALS"/>
    <property type="match status" value="1"/>
</dbReference>
<dbReference type="PROSITE" id="PS50949">
    <property type="entry name" value="HTH_GNTR"/>
    <property type="match status" value="1"/>
</dbReference>
<comment type="caution">
    <text evidence="5">The sequence shown here is derived from an EMBL/GenBank/DDBJ whole genome shotgun (WGS) entry which is preliminary data.</text>
</comment>
<evidence type="ECO:0000256" key="3">
    <source>
        <dbReference type="ARBA" id="ARBA00023163"/>
    </source>
</evidence>
<dbReference type="InterPro" id="IPR000524">
    <property type="entry name" value="Tscrpt_reg_HTH_GntR"/>
</dbReference>
<dbReference type="Gene3D" id="3.40.50.2300">
    <property type="match status" value="2"/>
</dbReference>
<feature type="domain" description="HTH gntR-type" evidence="4">
    <location>
        <begin position="4"/>
        <end position="70"/>
    </location>
</feature>
<dbReference type="PANTHER" id="PTHR30146">
    <property type="entry name" value="LACI-RELATED TRANSCRIPTIONAL REPRESSOR"/>
    <property type="match status" value="1"/>
</dbReference>
<dbReference type="GO" id="GO:0003700">
    <property type="term" value="F:DNA-binding transcription factor activity"/>
    <property type="evidence" value="ECO:0007669"/>
    <property type="project" value="InterPro"/>
</dbReference>
<keyword evidence="1" id="KW-0805">Transcription regulation</keyword>
<dbReference type="InterPro" id="IPR036388">
    <property type="entry name" value="WH-like_DNA-bd_sf"/>
</dbReference>
<accession>A0A844G4L2</accession>
<gene>
    <name evidence="5" type="ORF">FYJ85_12385</name>
</gene>
<dbReference type="EMBL" id="VUNS01000013">
    <property type="protein sequence ID" value="MST97835.1"/>
    <property type="molecule type" value="Genomic_DNA"/>
</dbReference>
<dbReference type="Gene3D" id="1.10.10.10">
    <property type="entry name" value="Winged helix-like DNA-binding domain superfamily/Winged helix DNA-binding domain"/>
    <property type="match status" value="1"/>
</dbReference>
<dbReference type="GO" id="GO:0000976">
    <property type="term" value="F:transcription cis-regulatory region binding"/>
    <property type="evidence" value="ECO:0007669"/>
    <property type="project" value="TreeGrafter"/>
</dbReference>
<dbReference type="AlphaFoldDB" id="A0A844G4L2"/>
<dbReference type="SUPFAM" id="SSF53822">
    <property type="entry name" value="Periplasmic binding protein-like I"/>
    <property type="match status" value="1"/>
</dbReference>
<keyword evidence="6" id="KW-1185">Reference proteome</keyword>
<dbReference type="InterPro" id="IPR028082">
    <property type="entry name" value="Peripla_BP_I"/>
</dbReference>
<reference evidence="5 6" key="1">
    <citation type="submission" date="2019-08" db="EMBL/GenBank/DDBJ databases">
        <title>In-depth cultivation of the pig gut microbiome towards novel bacterial diversity and tailored functional studies.</title>
        <authorList>
            <person name="Wylensek D."/>
            <person name="Hitch T.C.A."/>
            <person name="Clavel T."/>
        </authorList>
    </citation>
    <scope>NUCLEOTIDE SEQUENCE [LARGE SCALE GENOMIC DNA]</scope>
    <source>
        <strain evidence="5 6">BBE-744-WT-12</strain>
    </source>
</reference>
<organism evidence="5 6">
    <name type="scientific">Victivallis lenta</name>
    <dbReference type="NCBI Taxonomy" id="2606640"/>
    <lineage>
        <taxon>Bacteria</taxon>
        <taxon>Pseudomonadati</taxon>
        <taxon>Lentisphaerota</taxon>
        <taxon>Lentisphaeria</taxon>
        <taxon>Victivallales</taxon>
        <taxon>Victivallaceae</taxon>
        <taxon>Victivallis</taxon>
    </lineage>
</organism>
<proteinExistence type="predicted"/>
<keyword evidence="3" id="KW-0804">Transcription</keyword>
<evidence type="ECO:0000259" key="4">
    <source>
        <dbReference type="PROSITE" id="PS50949"/>
    </source>
</evidence>
<dbReference type="InterPro" id="IPR036390">
    <property type="entry name" value="WH_DNA-bd_sf"/>
</dbReference>
<sequence>MAGAPKYLAVYRRLKQMVDVCADGEKLPPVKELCETYQVSLATLLSALDLLGKDGMIRREPKRGIYCTKGGASARKLRITLLLPGEQEPLFVAVITTCHRFCKARGVELKVESFELDPRSELAELEAVLHDDECCGLLYMPLYPLFDTPEALEMLRRIHRVKPVVQFDRQLGDGETSFIGYDCYHDCRAAVEYLIECGHRSIGLIRASNDSEAAPSSRLAGYFDALKANGLAYDPRYTIVYDVFKPDLANDVVEILSSSGCPSAYFAVNSVYVPRFMRKVLFVNKSVPRDFSLICYDLPDTLTNFSQEITYVSEPTREVVAAATEQLLREIARRPEAPRQQLLRGHFVYGESCRELRAV</sequence>
<evidence type="ECO:0000313" key="5">
    <source>
        <dbReference type="EMBL" id="MST97835.1"/>
    </source>
</evidence>
<protein>
    <submittedName>
        <fullName evidence="5">GntR family transcriptional regulator</fullName>
    </submittedName>
</protein>
<dbReference type="SUPFAM" id="SSF46785">
    <property type="entry name" value="Winged helix' DNA-binding domain"/>
    <property type="match status" value="1"/>
</dbReference>
<keyword evidence="2" id="KW-0238">DNA-binding</keyword>
<evidence type="ECO:0000256" key="1">
    <source>
        <dbReference type="ARBA" id="ARBA00023015"/>
    </source>
</evidence>
<dbReference type="Proteomes" id="UP000435649">
    <property type="component" value="Unassembled WGS sequence"/>
</dbReference>
<evidence type="ECO:0000256" key="2">
    <source>
        <dbReference type="ARBA" id="ARBA00023125"/>
    </source>
</evidence>
<dbReference type="CDD" id="cd06267">
    <property type="entry name" value="PBP1_LacI_sugar_binding-like"/>
    <property type="match status" value="1"/>
</dbReference>
<dbReference type="Pfam" id="PF00392">
    <property type="entry name" value="GntR"/>
    <property type="match status" value="1"/>
</dbReference>
<dbReference type="Pfam" id="PF13377">
    <property type="entry name" value="Peripla_BP_3"/>
    <property type="match status" value="1"/>
</dbReference>
<name>A0A844G4L2_9BACT</name>
<dbReference type="InterPro" id="IPR046335">
    <property type="entry name" value="LacI/GalR-like_sensor"/>
</dbReference>
<dbReference type="RefSeq" id="WP_154418934.1">
    <property type="nucleotide sequence ID" value="NZ_VUNS01000013.1"/>
</dbReference>